<dbReference type="Proteomes" id="UP001497516">
    <property type="component" value="Chromosome 3"/>
</dbReference>
<sequence length="125" mass="14197">MGRHVSECMAHKPITSAAYPKLMEISHHQFASEKRVTSSSEGLSKEISNLILRRDMKDLNRAIINKIADIVNMYLNVFSTIMKDKNSSNPNCTRIIPYEALSVDKPYVESWAKFVRKNIILVGSN</sequence>
<name>A0AAV2DWP0_9ROSI</name>
<proteinExistence type="predicted"/>
<dbReference type="EMBL" id="OZ034816">
    <property type="protein sequence ID" value="CAL1378034.1"/>
    <property type="molecule type" value="Genomic_DNA"/>
</dbReference>
<reference evidence="1 2" key="1">
    <citation type="submission" date="2024-04" db="EMBL/GenBank/DDBJ databases">
        <authorList>
            <person name="Fracassetti M."/>
        </authorList>
    </citation>
    <scope>NUCLEOTIDE SEQUENCE [LARGE SCALE GENOMIC DNA]</scope>
</reference>
<evidence type="ECO:0000313" key="1">
    <source>
        <dbReference type="EMBL" id="CAL1378034.1"/>
    </source>
</evidence>
<protein>
    <submittedName>
        <fullName evidence="1">Uncharacterized protein</fullName>
    </submittedName>
</protein>
<gene>
    <name evidence="1" type="ORF">LTRI10_LOCUS19641</name>
</gene>
<evidence type="ECO:0000313" key="2">
    <source>
        <dbReference type="Proteomes" id="UP001497516"/>
    </source>
</evidence>
<organism evidence="1 2">
    <name type="scientific">Linum trigynum</name>
    <dbReference type="NCBI Taxonomy" id="586398"/>
    <lineage>
        <taxon>Eukaryota</taxon>
        <taxon>Viridiplantae</taxon>
        <taxon>Streptophyta</taxon>
        <taxon>Embryophyta</taxon>
        <taxon>Tracheophyta</taxon>
        <taxon>Spermatophyta</taxon>
        <taxon>Magnoliopsida</taxon>
        <taxon>eudicotyledons</taxon>
        <taxon>Gunneridae</taxon>
        <taxon>Pentapetalae</taxon>
        <taxon>rosids</taxon>
        <taxon>fabids</taxon>
        <taxon>Malpighiales</taxon>
        <taxon>Linaceae</taxon>
        <taxon>Linum</taxon>
    </lineage>
</organism>
<keyword evidence="2" id="KW-1185">Reference proteome</keyword>
<dbReference type="AlphaFoldDB" id="A0AAV2DWP0"/>
<accession>A0AAV2DWP0</accession>